<accession>A0A165MPS4</accession>
<evidence type="ECO:0000313" key="4">
    <source>
        <dbReference type="Proteomes" id="UP000076761"/>
    </source>
</evidence>
<evidence type="ECO:0000313" key="2">
    <source>
        <dbReference type="EMBL" id="KZT18078.1"/>
    </source>
</evidence>
<name>A0A165MPS4_9AGAM</name>
<organism evidence="3 4">
    <name type="scientific">Neolentinus lepideus HHB14362 ss-1</name>
    <dbReference type="NCBI Taxonomy" id="1314782"/>
    <lineage>
        <taxon>Eukaryota</taxon>
        <taxon>Fungi</taxon>
        <taxon>Dikarya</taxon>
        <taxon>Basidiomycota</taxon>
        <taxon>Agaricomycotina</taxon>
        <taxon>Agaricomycetes</taxon>
        <taxon>Gloeophyllales</taxon>
        <taxon>Gloeophyllaceae</taxon>
        <taxon>Neolentinus</taxon>
    </lineage>
</organism>
<dbReference type="AlphaFoldDB" id="A0A165MPS4"/>
<proteinExistence type="predicted"/>
<reference evidence="3 4" key="1">
    <citation type="journal article" date="2016" name="Mol. Biol. Evol.">
        <title>Comparative Genomics of Early-Diverging Mushroom-Forming Fungi Provides Insights into the Origins of Lignocellulose Decay Capabilities.</title>
        <authorList>
            <person name="Nagy L.G."/>
            <person name="Riley R."/>
            <person name="Tritt A."/>
            <person name="Adam C."/>
            <person name="Daum C."/>
            <person name="Floudas D."/>
            <person name="Sun H."/>
            <person name="Yadav J.S."/>
            <person name="Pangilinan J."/>
            <person name="Larsson K.H."/>
            <person name="Matsuura K."/>
            <person name="Barry K."/>
            <person name="Labutti K."/>
            <person name="Kuo R."/>
            <person name="Ohm R.A."/>
            <person name="Bhattacharya S.S."/>
            <person name="Shirouzu T."/>
            <person name="Yoshinaga Y."/>
            <person name="Martin F.M."/>
            <person name="Grigoriev I.V."/>
            <person name="Hibbett D.S."/>
        </authorList>
    </citation>
    <scope>NUCLEOTIDE SEQUENCE [LARGE SCALE GENOMIC DNA]</scope>
    <source>
        <strain evidence="3 4">HHB14362 ss-1</strain>
    </source>
</reference>
<sequence>MNRQAGVSKKDGKTILTAPKSKELGKAAEESDDEGKFGSKDYRNKTRGWTRCAEDLPSEELQPLITAAMGAAGATARRLPILKVYDSDEDPRAMLAGRARRKHGQE</sequence>
<protein>
    <submittedName>
        <fullName evidence="3">Uncharacterized protein</fullName>
    </submittedName>
</protein>
<dbReference type="EMBL" id="KV425712">
    <property type="protein sequence ID" value="KZT18078.1"/>
    <property type="molecule type" value="Genomic_DNA"/>
</dbReference>
<feature type="region of interest" description="Disordered" evidence="1">
    <location>
        <begin position="1"/>
        <end position="43"/>
    </location>
</feature>
<keyword evidence="4" id="KW-1185">Reference proteome</keyword>
<dbReference type="EMBL" id="KV425669">
    <property type="protein sequence ID" value="KZT18616.1"/>
    <property type="molecule type" value="Genomic_DNA"/>
</dbReference>
<dbReference type="Proteomes" id="UP000076761">
    <property type="component" value="Unassembled WGS sequence"/>
</dbReference>
<feature type="compositionally biased region" description="Basic and acidic residues" evidence="1">
    <location>
        <begin position="20"/>
        <end position="43"/>
    </location>
</feature>
<evidence type="ECO:0000313" key="3">
    <source>
        <dbReference type="EMBL" id="KZT18616.1"/>
    </source>
</evidence>
<dbReference type="STRING" id="1314782.A0A165MPS4"/>
<evidence type="ECO:0000256" key="1">
    <source>
        <dbReference type="SAM" id="MobiDB-lite"/>
    </source>
</evidence>
<gene>
    <name evidence="3" type="ORF">NEOLEDRAFT_1143135</name>
    <name evidence="2" type="ORF">NEOLEDRAFT_1143857</name>
</gene>